<dbReference type="GeneID" id="27901941"/>
<gene>
    <name evidence="14" type="ORF">SEPMUDRAFT_148252</name>
</gene>
<dbReference type="CDD" id="cd00496">
    <property type="entry name" value="PheRS_alpha_core"/>
    <property type="match status" value="1"/>
</dbReference>
<evidence type="ECO:0000313" key="14">
    <source>
        <dbReference type="EMBL" id="EMF14582.1"/>
    </source>
</evidence>
<dbReference type="EMBL" id="KB456262">
    <property type="protein sequence ID" value="EMF14582.1"/>
    <property type="molecule type" value="Genomic_DNA"/>
</dbReference>
<keyword evidence="5" id="KW-0436">Ligase</keyword>
<dbReference type="InterPro" id="IPR006195">
    <property type="entry name" value="aa-tRNA-synth_II"/>
</dbReference>
<evidence type="ECO:0000256" key="11">
    <source>
        <dbReference type="ARBA" id="ARBA00023146"/>
    </source>
</evidence>
<keyword evidence="4" id="KW-0963">Cytoplasm</keyword>
<dbReference type="InterPro" id="IPR002319">
    <property type="entry name" value="Phenylalanyl-tRNA_Synthase"/>
</dbReference>
<dbReference type="Pfam" id="PF01409">
    <property type="entry name" value="tRNA-synt_2d"/>
    <property type="match status" value="1"/>
</dbReference>
<reference evidence="14 15" key="1">
    <citation type="journal article" date="2012" name="PLoS Pathog.">
        <title>Diverse lifestyles and strategies of plant pathogenesis encoded in the genomes of eighteen Dothideomycetes fungi.</title>
        <authorList>
            <person name="Ohm R.A."/>
            <person name="Feau N."/>
            <person name="Henrissat B."/>
            <person name="Schoch C.L."/>
            <person name="Horwitz B.A."/>
            <person name="Barry K.W."/>
            <person name="Condon B.J."/>
            <person name="Copeland A.C."/>
            <person name="Dhillon B."/>
            <person name="Glaser F."/>
            <person name="Hesse C.N."/>
            <person name="Kosti I."/>
            <person name="LaButti K."/>
            <person name="Lindquist E.A."/>
            <person name="Lucas S."/>
            <person name="Salamov A.A."/>
            <person name="Bradshaw R.E."/>
            <person name="Ciuffetti L."/>
            <person name="Hamelin R.C."/>
            <person name="Kema G.H.J."/>
            <person name="Lawrence C."/>
            <person name="Scott J.A."/>
            <person name="Spatafora J.W."/>
            <person name="Turgeon B.G."/>
            <person name="de Wit P.J.G.M."/>
            <person name="Zhong S."/>
            <person name="Goodwin S.B."/>
            <person name="Grigoriev I.V."/>
        </authorList>
    </citation>
    <scope>NUCLEOTIDE SEQUENCE [LARGE SCALE GENOMIC DNA]</scope>
    <source>
        <strain evidence="14 15">SO2202</strain>
    </source>
</reference>
<keyword evidence="7" id="KW-0547">Nucleotide-binding</keyword>
<evidence type="ECO:0000313" key="15">
    <source>
        <dbReference type="Proteomes" id="UP000016931"/>
    </source>
</evidence>
<keyword evidence="6" id="KW-0479">Metal-binding</keyword>
<dbReference type="eggNOG" id="KOG2784">
    <property type="taxonomic scope" value="Eukaryota"/>
</dbReference>
<organism evidence="14 15">
    <name type="scientific">Sphaerulina musiva (strain SO2202)</name>
    <name type="common">Poplar stem canker fungus</name>
    <name type="synonym">Septoria musiva</name>
    <dbReference type="NCBI Taxonomy" id="692275"/>
    <lineage>
        <taxon>Eukaryota</taxon>
        <taxon>Fungi</taxon>
        <taxon>Dikarya</taxon>
        <taxon>Ascomycota</taxon>
        <taxon>Pezizomycotina</taxon>
        <taxon>Dothideomycetes</taxon>
        <taxon>Dothideomycetidae</taxon>
        <taxon>Mycosphaerellales</taxon>
        <taxon>Mycosphaerellaceae</taxon>
        <taxon>Sphaerulina</taxon>
    </lineage>
</organism>
<evidence type="ECO:0000256" key="3">
    <source>
        <dbReference type="ARBA" id="ARBA00012814"/>
    </source>
</evidence>
<keyword evidence="8" id="KW-0067">ATP-binding</keyword>
<evidence type="ECO:0000256" key="6">
    <source>
        <dbReference type="ARBA" id="ARBA00022723"/>
    </source>
</evidence>
<dbReference type="SUPFAM" id="SSF55681">
    <property type="entry name" value="Class II aaRS and biotin synthetases"/>
    <property type="match status" value="1"/>
</dbReference>
<dbReference type="AlphaFoldDB" id="M3B469"/>
<evidence type="ECO:0000256" key="7">
    <source>
        <dbReference type="ARBA" id="ARBA00022741"/>
    </source>
</evidence>
<dbReference type="GO" id="GO:0000049">
    <property type="term" value="F:tRNA binding"/>
    <property type="evidence" value="ECO:0007669"/>
    <property type="project" value="InterPro"/>
</dbReference>
<dbReference type="GO" id="GO:0004826">
    <property type="term" value="F:phenylalanine-tRNA ligase activity"/>
    <property type="evidence" value="ECO:0007669"/>
    <property type="project" value="UniProtKB-EC"/>
</dbReference>
<name>M3B469_SPHMS</name>
<dbReference type="GO" id="GO:0009328">
    <property type="term" value="C:phenylalanine-tRNA ligase complex"/>
    <property type="evidence" value="ECO:0007669"/>
    <property type="project" value="EnsemblFungi"/>
</dbReference>
<keyword evidence="9" id="KW-0460">Magnesium</keyword>
<dbReference type="GO" id="GO:0006432">
    <property type="term" value="P:phenylalanyl-tRNA aminoacylation"/>
    <property type="evidence" value="ECO:0007669"/>
    <property type="project" value="EnsemblFungi"/>
</dbReference>
<dbReference type="GO" id="GO:0002161">
    <property type="term" value="F:aminoacyl-tRNA deacylase activity"/>
    <property type="evidence" value="ECO:0007669"/>
    <property type="project" value="EnsemblFungi"/>
</dbReference>
<evidence type="ECO:0000256" key="1">
    <source>
        <dbReference type="ARBA" id="ARBA00004496"/>
    </source>
</evidence>
<dbReference type="GO" id="GO:0005829">
    <property type="term" value="C:cytosol"/>
    <property type="evidence" value="ECO:0007669"/>
    <property type="project" value="TreeGrafter"/>
</dbReference>
<dbReference type="InterPro" id="IPR004529">
    <property type="entry name" value="Phe-tRNA-synth_IIc_asu"/>
</dbReference>
<dbReference type="OrthoDB" id="238316at2759"/>
<comment type="similarity">
    <text evidence="2">Belongs to the class-II aminoacyl-tRNA synthetase family. Phe-tRNA synthetase alpha subunit type 2 subfamily.</text>
</comment>
<dbReference type="Pfam" id="PF18553">
    <property type="entry name" value="PheRS_DBD3"/>
    <property type="match status" value="1"/>
</dbReference>
<keyword evidence="11 14" id="KW-0030">Aminoacyl-tRNA synthetase</keyword>
<accession>M3B469</accession>
<dbReference type="RefSeq" id="XP_016762703.1">
    <property type="nucleotide sequence ID" value="XM_016904804.1"/>
</dbReference>
<dbReference type="EC" id="6.1.1.20" evidence="3"/>
<dbReference type="GO" id="GO:0046872">
    <property type="term" value="F:metal ion binding"/>
    <property type="evidence" value="ECO:0007669"/>
    <property type="project" value="UniProtKB-KW"/>
</dbReference>
<evidence type="ECO:0000256" key="10">
    <source>
        <dbReference type="ARBA" id="ARBA00022917"/>
    </source>
</evidence>
<dbReference type="PANTHER" id="PTHR11538:SF40">
    <property type="entry name" value="PHENYLALANINE--TRNA LIGASE ALPHA SUBUNIT"/>
    <property type="match status" value="1"/>
</dbReference>
<evidence type="ECO:0000256" key="12">
    <source>
        <dbReference type="ARBA" id="ARBA00030612"/>
    </source>
</evidence>
<dbReference type="InterPro" id="IPR045864">
    <property type="entry name" value="aa-tRNA-synth_II/BPL/LPL"/>
</dbReference>
<evidence type="ECO:0000256" key="4">
    <source>
        <dbReference type="ARBA" id="ARBA00022490"/>
    </source>
</evidence>
<dbReference type="Proteomes" id="UP000016931">
    <property type="component" value="Unassembled WGS sequence"/>
</dbReference>
<evidence type="ECO:0000256" key="2">
    <source>
        <dbReference type="ARBA" id="ARBA00006703"/>
    </source>
</evidence>
<dbReference type="Gene3D" id="3.30.1370.240">
    <property type="match status" value="1"/>
</dbReference>
<dbReference type="HOGENOM" id="CLU_025086_2_0_1"/>
<keyword evidence="10" id="KW-0648">Protein biosynthesis</keyword>
<dbReference type="NCBIfam" id="TIGR00468">
    <property type="entry name" value="pheS"/>
    <property type="match status" value="1"/>
</dbReference>
<evidence type="ECO:0000256" key="8">
    <source>
        <dbReference type="ARBA" id="ARBA00022840"/>
    </source>
</evidence>
<evidence type="ECO:0000256" key="9">
    <source>
        <dbReference type="ARBA" id="ARBA00022842"/>
    </source>
</evidence>
<dbReference type="OMA" id="QIEGWVM"/>
<dbReference type="Gene3D" id="3.30.930.10">
    <property type="entry name" value="Bira Bifunctional Protein, Domain 2"/>
    <property type="match status" value="1"/>
</dbReference>
<dbReference type="Gene3D" id="1.10.10.2330">
    <property type="match status" value="1"/>
</dbReference>
<comment type="subcellular location">
    <subcellularLocation>
        <location evidence="1">Cytoplasm</location>
    </subcellularLocation>
</comment>
<sequence>MVGTRGPVPVPIGQANGTGQDLTLDLLEKLEHNDPLQTDVAYPDVAQAQLKAALDRLASRAMLEYDTNDTERVVLTAEGQQIADEGSHEYKVWEAVKAAGKLAVKDQSLATPNAKVGLGSAMKFKWVKKDGDALVPLEESVKDQTREILQYAAQTGSFPDAKQQKEFQKRKLVTTKKLITYEVRKGPRWAKDIPVEVTDLTAEMIEDGSWKTATFKPYNFKALGTNQNAGTLHPLNKVREEFRKIFFNWDFIEMPTARFVDTGFWNFDALFVPQQHPARDLQDTFYVSDPAESGLPGPDPIADAALNKMEADSRLFATGTSQEVKSLDYKKYSEDVRACHQEGKFGSIGYRAPYADSETTRLVLRTHTTAVSTYCLHRLAANPRPARYFSIDRVFRNETVDATHLAEFHQIEGVIADYGLTLGGLQAFLGKFFEQLGITNLRFKPAYNPYTEPSMEVFGFHRGLNKWVEIGNSGMFRPEMLLPMGLPEDLRVYGFGLSLERPTMIKYGVSNIRELLGHKVDLGFIESNAAVRLDKD</sequence>
<dbReference type="STRING" id="692275.M3B469"/>
<proteinExistence type="inferred from homology"/>
<evidence type="ECO:0000259" key="13">
    <source>
        <dbReference type="PROSITE" id="PS50862"/>
    </source>
</evidence>
<dbReference type="InterPro" id="IPR040725">
    <property type="entry name" value="PheRS_DBD3"/>
</dbReference>
<dbReference type="PANTHER" id="PTHR11538">
    <property type="entry name" value="PHENYLALANYL-TRNA SYNTHETASE"/>
    <property type="match status" value="1"/>
</dbReference>
<protein>
    <recommendedName>
        <fullName evidence="3">phenylalanine--tRNA ligase</fullName>
        <ecNumber evidence="3">6.1.1.20</ecNumber>
    </recommendedName>
    <alternativeName>
        <fullName evidence="12">Phenylalanyl-tRNA synthetase alpha subunit</fullName>
    </alternativeName>
</protein>
<keyword evidence="15" id="KW-1185">Reference proteome</keyword>
<dbReference type="GO" id="GO:0005524">
    <property type="term" value="F:ATP binding"/>
    <property type="evidence" value="ECO:0007669"/>
    <property type="project" value="UniProtKB-KW"/>
</dbReference>
<feature type="domain" description="Aminoacyl-transfer RNA synthetases class-II family profile" evidence="13">
    <location>
        <begin position="385"/>
        <end position="505"/>
    </location>
</feature>
<dbReference type="Gene3D" id="1.10.10.2320">
    <property type="match status" value="1"/>
</dbReference>
<evidence type="ECO:0000256" key="5">
    <source>
        <dbReference type="ARBA" id="ARBA00022598"/>
    </source>
</evidence>
<dbReference type="PROSITE" id="PS50862">
    <property type="entry name" value="AA_TRNA_LIGASE_II"/>
    <property type="match status" value="1"/>
</dbReference>